<evidence type="ECO:0000256" key="2">
    <source>
        <dbReference type="SAM" id="MobiDB-lite"/>
    </source>
</evidence>
<evidence type="ECO:0000313" key="3">
    <source>
        <dbReference type="EMBL" id="KAA1080924.1"/>
    </source>
</evidence>
<comment type="caution">
    <text evidence="3">The sequence shown here is derived from an EMBL/GenBank/DDBJ whole genome shotgun (WGS) entry which is preliminary data.</text>
</comment>
<evidence type="ECO:0000313" key="4">
    <source>
        <dbReference type="EMBL" id="KAA1131083.1"/>
    </source>
</evidence>
<feature type="region of interest" description="Disordered" evidence="2">
    <location>
        <begin position="446"/>
        <end position="496"/>
    </location>
</feature>
<keyword evidence="1" id="KW-0175">Coiled coil</keyword>
<dbReference type="AlphaFoldDB" id="A0A5B0MXR1"/>
<dbReference type="Proteomes" id="UP000325313">
    <property type="component" value="Unassembled WGS sequence"/>
</dbReference>
<gene>
    <name evidence="3" type="ORF">PGT21_025424</name>
    <name evidence="4" type="ORF">PGTUg99_050137</name>
</gene>
<dbReference type="PANTHER" id="PTHR33069">
    <property type="entry name" value="CHROMOSOME 7, WHOLE GENOME SHOTGUN SEQUENCE-RELATED"/>
    <property type="match status" value="1"/>
</dbReference>
<proteinExistence type="predicted"/>
<evidence type="ECO:0000313" key="5">
    <source>
        <dbReference type="Proteomes" id="UP000324748"/>
    </source>
</evidence>
<name>A0A5B0MXR1_PUCGR</name>
<reference evidence="5 6" key="1">
    <citation type="submission" date="2019-05" db="EMBL/GenBank/DDBJ databases">
        <title>Emergence of the Ug99 lineage of the wheat stem rust pathogen through somatic hybridization.</title>
        <authorList>
            <person name="Li F."/>
            <person name="Upadhyaya N.M."/>
            <person name="Sperschneider J."/>
            <person name="Matny O."/>
            <person name="Nguyen-Phuc H."/>
            <person name="Mago R."/>
            <person name="Raley C."/>
            <person name="Miller M.E."/>
            <person name="Silverstein K.A.T."/>
            <person name="Henningsen E."/>
            <person name="Hirsch C.D."/>
            <person name="Visser B."/>
            <person name="Pretorius Z.A."/>
            <person name="Steffenson B.J."/>
            <person name="Schwessinger B."/>
            <person name="Dodds P.N."/>
            <person name="Figueroa M."/>
        </authorList>
    </citation>
    <scope>NUCLEOTIDE SEQUENCE [LARGE SCALE GENOMIC DNA]</scope>
    <source>
        <strain evidence="3">21-0</strain>
        <strain evidence="4 6">Ug99</strain>
    </source>
</reference>
<sequence length="496" mass="57668">MEGRTDSSDLQELERELESGRQRIKLYELENQKLQASIQGLKSKVTNQSSFIRALLVPALSQAIPPLQAGRDTHRWRDRIGFGRLDLRLERELLPRLRRGLVKMTHALQSTRLEELHFSEDPVTEIAWLEGIVKDAHQLKSSVLQPWHHSHTHFEFIEATKTMGLPNFSQIDQNANATYILEPYYYRELPWGVDYIRDGIIKLFKIHIKALQAEDLNLKPDKSGETALGEVLRLIDQMIWDFEHPRKVLQLKWQRTVREIEIMELAVIQSLKPLLLQNDTGIEGISNYKHLKLDRWTPRELMSQSEVELLENYLPLLKLCRMMLNKLCSPASNEPQLILRIRTEGLREMYYETEAIEDDIRKFTYTVLRLRSKKAVVRVRDYLAGFRFLLTCTQTHLQSFLEQSDAGDPALIQNSLEWCEMWTDQFTTAIHNFSRGPSFLFNSDESLSPDSDSFFDYDDDSSDEEEEEDDDGDGEDEDDGDDNDNGDGDAWRLHLG</sequence>
<feature type="compositionally biased region" description="Acidic residues" evidence="2">
    <location>
        <begin position="453"/>
        <end position="487"/>
    </location>
</feature>
<dbReference type="OrthoDB" id="2509609at2759"/>
<evidence type="ECO:0000313" key="6">
    <source>
        <dbReference type="Proteomes" id="UP000325313"/>
    </source>
</evidence>
<feature type="coiled-coil region" evidence="1">
    <location>
        <begin position="10"/>
        <end position="44"/>
    </location>
</feature>
<dbReference type="PANTHER" id="PTHR33069:SF3">
    <property type="entry name" value="DYNEIN HEAVY CHAIN TAIL DOMAIN-CONTAINING PROTEIN"/>
    <property type="match status" value="1"/>
</dbReference>
<evidence type="ECO:0000256" key="1">
    <source>
        <dbReference type="SAM" id="Coils"/>
    </source>
</evidence>
<dbReference type="Proteomes" id="UP000324748">
    <property type="component" value="Unassembled WGS sequence"/>
</dbReference>
<dbReference type="EMBL" id="VSWC01000131">
    <property type="protein sequence ID" value="KAA1080924.1"/>
    <property type="molecule type" value="Genomic_DNA"/>
</dbReference>
<organism evidence="3 5">
    <name type="scientific">Puccinia graminis f. sp. tritici</name>
    <dbReference type="NCBI Taxonomy" id="56615"/>
    <lineage>
        <taxon>Eukaryota</taxon>
        <taxon>Fungi</taxon>
        <taxon>Dikarya</taxon>
        <taxon>Basidiomycota</taxon>
        <taxon>Pucciniomycotina</taxon>
        <taxon>Pucciniomycetes</taxon>
        <taxon>Pucciniales</taxon>
        <taxon>Pucciniaceae</taxon>
        <taxon>Puccinia</taxon>
    </lineage>
</organism>
<protein>
    <submittedName>
        <fullName evidence="3">Uncharacterized protein</fullName>
    </submittedName>
</protein>
<accession>A0A5B0MXR1</accession>
<dbReference type="EMBL" id="VDEP01000104">
    <property type="protein sequence ID" value="KAA1131083.1"/>
    <property type="molecule type" value="Genomic_DNA"/>
</dbReference>
<keyword evidence="5" id="KW-1185">Reference proteome</keyword>